<feature type="region of interest" description="Disordered" evidence="1">
    <location>
        <begin position="33"/>
        <end position="243"/>
    </location>
</feature>
<evidence type="ECO:0000313" key="3">
    <source>
        <dbReference type="Proteomes" id="UP001374579"/>
    </source>
</evidence>
<gene>
    <name evidence="2" type="ORF">V1264_018423</name>
</gene>
<keyword evidence="3" id="KW-1185">Reference proteome</keyword>
<dbReference type="EMBL" id="JBAMIC010000008">
    <property type="protein sequence ID" value="KAK7103548.1"/>
    <property type="molecule type" value="Genomic_DNA"/>
</dbReference>
<protein>
    <submittedName>
        <fullName evidence="2">Uncharacterized protein</fullName>
    </submittedName>
</protein>
<feature type="compositionally biased region" description="Polar residues" evidence="1">
    <location>
        <begin position="77"/>
        <end position="120"/>
    </location>
</feature>
<feature type="compositionally biased region" description="Basic and acidic residues" evidence="1">
    <location>
        <begin position="33"/>
        <end position="52"/>
    </location>
</feature>
<dbReference type="AlphaFoldDB" id="A0AAN9GC31"/>
<accession>A0AAN9GC31</accession>
<proteinExistence type="predicted"/>
<sequence>MHINLFKEGMKVEITYLRKKQLTSYVPKHILDIGRPKKKEGSRNSVDRRSSVEKPPASKSEQAADVSKSAEDDETSQESQNVDVSNSATAMSESPTEQTESMTWHPSDNSSANAVPAAESSSEHNVSKENTEESNDGAPKRPGSPFTATTPSKKPKDSDQVDEKSSGSSTNSSLPEDAEENDNQEQTSADIETPKSPTNPTPTSVMPSKAANELELPSPQGGHTQSTTGFMSLAKNSIKLKLK</sequence>
<evidence type="ECO:0000313" key="2">
    <source>
        <dbReference type="EMBL" id="KAK7103548.1"/>
    </source>
</evidence>
<organism evidence="2 3">
    <name type="scientific">Littorina saxatilis</name>
    <dbReference type="NCBI Taxonomy" id="31220"/>
    <lineage>
        <taxon>Eukaryota</taxon>
        <taxon>Metazoa</taxon>
        <taxon>Spiralia</taxon>
        <taxon>Lophotrochozoa</taxon>
        <taxon>Mollusca</taxon>
        <taxon>Gastropoda</taxon>
        <taxon>Caenogastropoda</taxon>
        <taxon>Littorinimorpha</taxon>
        <taxon>Littorinoidea</taxon>
        <taxon>Littorinidae</taxon>
        <taxon>Littorina</taxon>
    </lineage>
</organism>
<feature type="compositionally biased region" description="Polar residues" evidence="1">
    <location>
        <begin position="221"/>
        <end position="230"/>
    </location>
</feature>
<reference evidence="2 3" key="1">
    <citation type="submission" date="2024-02" db="EMBL/GenBank/DDBJ databases">
        <title>Chromosome-scale genome assembly of the rough periwinkle Littorina saxatilis.</title>
        <authorList>
            <person name="De Jode A."/>
            <person name="Faria R."/>
            <person name="Formenti G."/>
            <person name="Sims Y."/>
            <person name="Smith T.P."/>
            <person name="Tracey A."/>
            <person name="Wood J.M.D."/>
            <person name="Zagrodzka Z.B."/>
            <person name="Johannesson K."/>
            <person name="Butlin R.K."/>
            <person name="Leder E.H."/>
        </authorList>
    </citation>
    <scope>NUCLEOTIDE SEQUENCE [LARGE SCALE GENOMIC DNA]</scope>
    <source>
        <strain evidence="2">Snail1</strain>
        <tissue evidence="2">Muscle</tissue>
    </source>
</reference>
<evidence type="ECO:0000256" key="1">
    <source>
        <dbReference type="SAM" id="MobiDB-lite"/>
    </source>
</evidence>
<feature type="compositionally biased region" description="Low complexity" evidence="1">
    <location>
        <begin position="194"/>
        <end position="204"/>
    </location>
</feature>
<feature type="compositionally biased region" description="Basic and acidic residues" evidence="1">
    <location>
        <begin position="154"/>
        <end position="165"/>
    </location>
</feature>
<name>A0AAN9GC31_9CAEN</name>
<comment type="caution">
    <text evidence="2">The sequence shown here is derived from an EMBL/GenBank/DDBJ whole genome shotgun (WGS) entry which is preliminary data.</text>
</comment>
<feature type="compositionally biased region" description="Basic and acidic residues" evidence="1">
    <location>
        <begin position="121"/>
        <end position="131"/>
    </location>
</feature>
<dbReference type="Proteomes" id="UP001374579">
    <property type="component" value="Unassembled WGS sequence"/>
</dbReference>